<gene>
    <name evidence="1" type="ORF">GO755_40395</name>
</gene>
<comment type="caution">
    <text evidence="1">The sequence shown here is derived from an EMBL/GenBank/DDBJ whole genome shotgun (WGS) entry which is preliminary data.</text>
</comment>
<proteinExistence type="predicted"/>
<organism evidence="1 2">
    <name type="scientific">Spirosoma arboris</name>
    <dbReference type="NCBI Taxonomy" id="2682092"/>
    <lineage>
        <taxon>Bacteria</taxon>
        <taxon>Pseudomonadati</taxon>
        <taxon>Bacteroidota</taxon>
        <taxon>Cytophagia</taxon>
        <taxon>Cytophagales</taxon>
        <taxon>Cytophagaceae</taxon>
        <taxon>Spirosoma</taxon>
    </lineage>
</organism>
<sequence length="133" mass="15195">MNNPTPSQLLERPIHSDAIRDFLNNGDTRYGELSVLNGASPLVIAHLIFADRADRNLRRYLSGCNYAMFALLDELNGLIAYHPPLAKLLIRFVFEKLEKDIIRLEFYELMLGMYGLEEAKEIVESRLTTPAKL</sequence>
<keyword evidence="2" id="KW-1185">Reference proteome</keyword>
<evidence type="ECO:0000313" key="2">
    <source>
        <dbReference type="Proteomes" id="UP000436006"/>
    </source>
</evidence>
<protein>
    <submittedName>
        <fullName evidence="1">Uncharacterized protein</fullName>
    </submittedName>
</protein>
<dbReference type="Proteomes" id="UP000436006">
    <property type="component" value="Unassembled WGS sequence"/>
</dbReference>
<reference evidence="1 2" key="1">
    <citation type="submission" date="2019-12" db="EMBL/GenBank/DDBJ databases">
        <title>Spirosoma sp. HMF4905 genome sequencing and assembly.</title>
        <authorList>
            <person name="Kang H."/>
            <person name="Cha I."/>
            <person name="Kim H."/>
            <person name="Joh K."/>
        </authorList>
    </citation>
    <scope>NUCLEOTIDE SEQUENCE [LARGE SCALE GENOMIC DNA]</scope>
    <source>
        <strain evidence="1 2">HMF4905</strain>
    </source>
</reference>
<name>A0A7K1SRK0_9BACT</name>
<dbReference type="AlphaFoldDB" id="A0A7K1SRK0"/>
<accession>A0A7K1SRK0</accession>
<evidence type="ECO:0000313" key="1">
    <source>
        <dbReference type="EMBL" id="MVM36333.1"/>
    </source>
</evidence>
<dbReference type="RefSeq" id="WP_157591127.1">
    <property type="nucleotide sequence ID" value="NZ_WPIN01000041.1"/>
</dbReference>
<dbReference type="EMBL" id="WPIN01000041">
    <property type="protein sequence ID" value="MVM36333.1"/>
    <property type="molecule type" value="Genomic_DNA"/>
</dbReference>